<dbReference type="GO" id="GO:0055052">
    <property type="term" value="C:ATP-binding cassette (ABC) transporter complex, substrate-binding subunit-containing"/>
    <property type="evidence" value="ECO:0007669"/>
    <property type="project" value="TreeGrafter"/>
</dbReference>
<dbReference type="GO" id="GO:0042956">
    <property type="term" value="P:maltodextrin transmembrane transport"/>
    <property type="evidence" value="ECO:0007669"/>
    <property type="project" value="TreeGrafter"/>
</dbReference>
<gene>
    <name evidence="4" type="ORF">AHOG_16090</name>
</gene>
<dbReference type="CDD" id="cd13585">
    <property type="entry name" value="PBP2_TMBP_like"/>
    <property type="match status" value="1"/>
</dbReference>
<evidence type="ECO:0000256" key="2">
    <source>
        <dbReference type="ARBA" id="ARBA00022448"/>
    </source>
</evidence>
<name>A0A221W552_9PSEU</name>
<dbReference type="PANTHER" id="PTHR30061">
    <property type="entry name" value="MALTOSE-BINDING PERIPLASMIC PROTEIN"/>
    <property type="match status" value="1"/>
</dbReference>
<keyword evidence="2" id="KW-0813">Transport</keyword>
<dbReference type="EMBL" id="CP022521">
    <property type="protein sequence ID" value="ASO20844.1"/>
    <property type="molecule type" value="Genomic_DNA"/>
</dbReference>
<dbReference type="OrthoDB" id="9780991at2"/>
<dbReference type="PANTHER" id="PTHR30061:SF50">
    <property type="entry name" value="MALTOSE_MALTODEXTRIN-BINDING PERIPLASMIC PROTEIN"/>
    <property type="match status" value="1"/>
</dbReference>
<evidence type="ECO:0000313" key="5">
    <source>
        <dbReference type="Proteomes" id="UP000204221"/>
    </source>
</evidence>
<organism evidence="4 5">
    <name type="scientific">Actinoalloteichus hoggarensis</name>
    <dbReference type="NCBI Taxonomy" id="1470176"/>
    <lineage>
        <taxon>Bacteria</taxon>
        <taxon>Bacillati</taxon>
        <taxon>Actinomycetota</taxon>
        <taxon>Actinomycetes</taxon>
        <taxon>Pseudonocardiales</taxon>
        <taxon>Pseudonocardiaceae</taxon>
        <taxon>Actinoalloteichus</taxon>
    </lineage>
</organism>
<dbReference type="RefSeq" id="WP_157736856.1">
    <property type="nucleotide sequence ID" value="NZ_CP022521.1"/>
</dbReference>
<accession>A0A221W552</accession>
<comment type="similarity">
    <text evidence="1">Belongs to the bacterial solute-binding protein 1 family.</text>
</comment>
<evidence type="ECO:0000256" key="1">
    <source>
        <dbReference type="ARBA" id="ARBA00008520"/>
    </source>
</evidence>
<evidence type="ECO:0000256" key="3">
    <source>
        <dbReference type="ARBA" id="ARBA00022729"/>
    </source>
</evidence>
<dbReference type="Proteomes" id="UP000204221">
    <property type="component" value="Chromosome"/>
</dbReference>
<proteinExistence type="inferred from homology"/>
<reference evidence="4 5" key="1">
    <citation type="submission" date="2017-07" db="EMBL/GenBank/DDBJ databases">
        <title>Complete genome sequence of Actinoalloteichus hoggarensis DSM 45943, type strain of Actinoalloteichus hoggarensis.</title>
        <authorList>
            <person name="Ruckert C."/>
            <person name="Nouioui I."/>
            <person name="Willmese J."/>
            <person name="van Wezel G."/>
            <person name="Klenk H.-P."/>
            <person name="Kalinowski J."/>
            <person name="Zotchev S.B."/>
        </authorList>
    </citation>
    <scope>NUCLEOTIDE SEQUENCE [LARGE SCALE GENOMIC DNA]</scope>
    <source>
        <strain evidence="4 5">DSM 45943</strain>
    </source>
</reference>
<dbReference type="InterPro" id="IPR006059">
    <property type="entry name" value="SBP"/>
</dbReference>
<protein>
    <submittedName>
        <fullName evidence="4">Maltose ABC transporter periplasmic protein</fullName>
    </submittedName>
</protein>
<dbReference type="Gene3D" id="3.40.190.10">
    <property type="entry name" value="Periplasmic binding protein-like II"/>
    <property type="match status" value="2"/>
</dbReference>
<sequence length="425" mass="45504">MRNTRGSASDPASSRHSIPRRTILRAAGHGLLATTALGAVTGCGRATRDGPALQWWDYIIEPERQAGVAALIAEIEQANPDIRIERRVFPYAELQPALLRGAVSGELPDIAVVDTVAVGVLGGYGLLADLSDHVRRWGMAEQYVPAAWDAGVIGDRVLSVPNNSNCLALISNVDHLDEAEVDVPADWTELTEAGRALTAPDRRGLAVAATASEEGVFQFLPFLWQTGGDLADFESAGAEALDLHRRLVSDGTLSAQAVGWTQQDVAGQFTSGAVSMMLNGPWQLPTLRAAEGLRFRVDPLPAGRTRASCLGGEGWTVIAGSNKVEAAWRVIEHSQRSEVLVPYLDTMGLLPARTDLTDSGPWARDPELQVFLAELHHARPRAYGAGYPEISQEVSRAHQTVLSDPAADPRSVAEAAFQRIAGDLP</sequence>
<dbReference type="GO" id="GO:1901982">
    <property type="term" value="F:maltose binding"/>
    <property type="evidence" value="ECO:0007669"/>
    <property type="project" value="TreeGrafter"/>
</dbReference>
<dbReference type="AlphaFoldDB" id="A0A221W552"/>
<dbReference type="GO" id="GO:0015768">
    <property type="term" value="P:maltose transport"/>
    <property type="evidence" value="ECO:0007669"/>
    <property type="project" value="TreeGrafter"/>
</dbReference>
<dbReference type="KEGG" id="ahg:AHOG_16090"/>
<keyword evidence="5" id="KW-1185">Reference proteome</keyword>
<keyword evidence="3" id="KW-0732">Signal</keyword>
<dbReference type="Pfam" id="PF13416">
    <property type="entry name" value="SBP_bac_8"/>
    <property type="match status" value="1"/>
</dbReference>
<evidence type="ECO:0000313" key="4">
    <source>
        <dbReference type="EMBL" id="ASO20844.1"/>
    </source>
</evidence>
<dbReference type="SUPFAM" id="SSF53850">
    <property type="entry name" value="Periplasmic binding protein-like II"/>
    <property type="match status" value="1"/>
</dbReference>